<evidence type="ECO:0000259" key="12">
    <source>
        <dbReference type="PROSITE" id="PS50157"/>
    </source>
</evidence>
<evidence type="ECO:0000313" key="13">
    <source>
        <dbReference type="EMBL" id="CAH0381271.1"/>
    </source>
</evidence>
<protein>
    <recommendedName>
        <fullName evidence="12">C2H2-type domain-containing protein</fullName>
    </recommendedName>
</protein>
<dbReference type="FunFam" id="3.30.160.60:FF:000075">
    <property type="entry name" value="Putative zinc finger protein 536"/>
    <property type="match status" value="1"/>
</dbReference>
<keyword evidence="7" id="KW-0805">Transcription regulation</keyword>
<reference evidence="13" key="1">
    <citation type="submission" date="2021-12" db="EMBL/GenBank/DDBJ databases">
        <authorList>
            <person name="King R."/>
        </authorList>
    </citation>
    <scope>NUCLEOTIDE SEQUENCE</scope>
</reference>
<evidence type="ECO:0000256" key="7">
    <source>
        <dbReference type="ARBA" id="ARBA00023015"/>
    </source>
</evidence>
<evidence type="ECO:0000256" key="3">
    <source>
        <dbReference type="ARBA" id="ARBA00022723"/>
    </source>
</evidence>
<evidence type="ECO:0000256" key="10">
    <source>
        <dbReference type="ARBA" id="ARBA00023242"/>
    </source>
</evidence>
<proteinExistence type="inferred from homology"/>
<keyword evidence="14" id="KW-1185">Reference proteome</keyword>
<dbReference type="AlphaFoldDB" id="A0A9N9ZZV7"/>
<keyword evidence="6" id="KW-0862">Zinc</keyword>
<keyword evidence="10" id="KW-0539">Nucleus</keyword>
<evidence type="ECO:0000256" key="11">
    <source>
        <dbReference type="PROSITE-ProRule" id="PRU00042"/>
    </source>
</evidence>
<organism evidence="13 14">
    <name type="scientific">Bemisia tabaci</name>
    <name type="common">Sweetpotato whitefly</name>
    <name type="synonym">Aleurodes tabaci</name>
    <dbReference type="NCBI Taxonomy" id="7038"/>
    <lineage>
        <taxon>Eukaryota</taxon>
        <taxon>Metazoa</taxon>
        <taxon>Ecdysozoa</taxon>
        <taxon>Arthropoda</taxon>
        <taxon>Hexapoda</taxon>
        <taxon>Insecta</taxon>
        <taxon>Pterygota</taxon>
        <taxon>Neoptera</taxon>
        <taxon>Paraneoptera</taxon>
        <taxon>Hemiptera</taxon>
        <taxon>Sternorrhyncha</taxon>
        <taxon>Aleyrodoidea</taxon>
        <taxon>Aleyrodidae</taxon>
        <taxon>Aleyrodinae</taxon>
        <taxon>Bemisia</taxon>
    </lineage>
</organism>
<evidence type="ECO:0000256" key="1">
    <source>
        <dbReference type="ARBA" id="ARBA00004123"/>
    </source>
</evidence>
<evidence type="ECO:0000256" key="2">
    <source>
        <dbReference type="ARBA" id="ARBA00006991"/>
    </source>
</evidence>
<gene>
    <name evidence="13" type="ORF">BEMITA_LOCUS940</name>
</gene>
<evidence type="ECO:0000256" key="6">
    <source>
        <dbReference type="ARBA" id="ARBA00022833"/>
    </source>
</evidence>
<keyword evidence="4" id="KW-0677">Repeat</keyword>
<comment type="subcellular location">
    <subcellularLocation>
        <location evidence="1">Nucleus</location>
    </subcellularLocation>
</comment>
<dbReference type="GO" id="GO:0003677">
    <property type="term" value="F:DNA binding"/>
    <property type="evidence" value="ECO:0007669"/>
    <property type="project" value="UniProtKB-KW"/>
</dbReference>
<evidence type="ECO:0000256" key="9">
    <source>
        <dbReference type="ARBA" id="ARBA00023163"/>
    </source>
</evidence>
<dbReference type="SUPFAM" id="SSF57667">
    <property type="entry name" value="beta-beta-alpha zinc fingers"/>
    <property type="match status" value="1"/>
</dbReference>
<dbReference type="InterPro" id="IPR013087">
    <property type="entry name" value="Znf_C2H2_type"/>
</dbReference>
<dbReference type="EMBL" id="OU963862">
    <property type="protein sequence ID" value="CAH0381271.1"/>
    <property type="molecule type" value="Genomic_DNA"/>
</dbReference>
<keyword evidence="8" id="KW-0238">DNA-binding</keyword>
<dbReference type="GO" id="GO:0008270">
    <property type="term" value="F:zinc ion binding"/>
    <property type="evidence" value="ECO:0007669"/>
    <property type="project" value="UniProtKB-KW"/>
</dbReference>
<dbReference type="PROSITE" id="PS50157">
    <property type="entry name" value="ZINC_FINGER_C2H2_2"/>
    <property type="match status" value="1"/>
</dbReference>
<evidence type="ECO:0000256" key="8">
    <source>
        <dbReference type="ARBA" id="ARBA00023125"/>
    </source>
</evidence>
<keyword evidence="5 11" id="KW-0863">Zinc-finger</keyword>
<feature type="domain" description="C2H2-type" evidence="12">
    <location>
        <begin position="62"/>
        <end position="92"/>
    </location>
</feature>
<comment type="similarity">
    <text evidence="2">Belongs to the krueppel C2H2-type zinc-finger protein family.</text>
</comment>
<evidence type="ECO:0000256" key="4">
    <source>
        <dbReference type="ARBA" id="ARBA00022737"/>
    </source>
</evidence>
<evidence type="ECO:0000313" key="14">
    <source>
        <dbReference type="Proteomes" id="UP001152759"/>
    </source>
</evidence>
<dbReference type="Proteomes" id="UP001152759">
    <property type="component" value="Chromosome 1"/>
</dbReference>
<dbReference type="InterPro" id="IPR036236">
    <property type="entry name" value="Znf_C2H2_sf"/>
</dbReference>
<evidence type="ECO:0000256" key="5">
    <source>
        <dbReference type="ARBA" id="ARBA00022771"/>
    </source>
</evidence>
<sequence length="123" mass="13852">MKTVIERKIFKDVILLSHHDARRRVIESPSPILALSGLLQLPGRPHSRGFGGRHPAGINKQFRCQLCGKGYSSKGALGRHTTFECDFVTEKPNFPCPRCPYSAKQKSNLKKHVLLTHKMSFVD</sequence>
<keyword evidence="3" id="KW-0479">Metal-binding</keyword>
<dbReference type="Gene3D" id="3.30.160.60">
    <property type="entry name" value="Classic Zinc Finger"/>
    <property type="match status" value="1"/>
</dbReference>
<accession>A0A9N9ZZV7</accession>
<name>A0A9N9ZZV7_BEMTA</name>
<keyword evidence="9" id="KW-0804">Transcription</keyword>
<dbReference type="GO" id="GO:0005634">
    <property type="term" value="C:nucleus"/>
    <property type="evidence" value="ECO:0007669"/>
    <property type="project" value="UniProtKB-SubCell"/>
</dbReference>
<dbReference type="Pfam" id="PF00096">
    <property type="entry name" value="zf-C2H2"/>
    <property type="match status" value="2"/>
</dbReference>
<dbReference type="SMART" id="SM00355">
    <property type="entry name" value="ZnF_C2H2"/>
    <property type="match status" value="2"/>
</dbReference>